<evidence type="ECO:0000256" key="8">
    <source>
        <dbReference type="ARBA" id="ARBA00064368"/>
    </source>
</evidence>
<evidence type="ECO:0000259" key="9">
    <source>
        <dbReference type="Pfam" id="PF10502"/>
    </source>
</evidence>
<dbReference type="PANTHER" id="PTHR12383">
    <property type="entry name" value="PROTEASE FAMILY S26 MITOCHONDRIAL INNER MEMBRANE PROTEASE-RELATED"/>
    <property type="match status" value="1"/>
</dbReference>
<feature type="domain" description="Peptidase S26" evidence="9">
    <location>
        <begin position="107"/>
        <end position="148"/>
    </location>
</feature>
<organism evidence="10 11">
    <name type="scientific">Carya illinoinensis</name>
    <name type="common">Pecan</name>
    <dbReference type="NCBI Taxonomy" id="32201"/>
    <lineage>
        <taxon>Eukaryota</taxon>
        <taxon>Viridiplantae</taxon>
        <taxon>Streptophyta</taxon>
        <taxon>Embryophyta</taxon>
        <taxon>Tracheophyta</taxon>
        <taxon>Spermatophyta</taxon>
        <taxon>Magnoliopsida</taxon>
        <taxon>eudicotyledons</taxon>
        <taxon>Gunneridae</taxon>
        <taxon>Pentapetalae</taxon>
        <taxon>rosids</taxon>
        <taxon>fabids</taxon>
        <taxon>Fagales</taxon>
        <taxon>Juglandaceae</taxon>
        <taxon>Carya</taxon>
    </lineage>
</organism>
<dbReference type="InterPro" id="IPR052064">
    <property type="entry name" value="Mito_IMP1_subunit"/>
</dbReference>
<evidence type="ECO:0000256" key="2">
    <source>
        <dbReference type="ARBA" id="ARBA00022792"/>
    </source>
</evidence>
<evidence type="ECO:0000256" key="3">
    <source>
        <dbReference type="ARBA" id="ARBA00022801"/>
    </source>
</evidence>
<evidence type="ECO:0000256" key="5">
    <source>
        <dbReference type="ARBA" id="ARBA00023136"/>
    </source>
</evidence>
<keyword evidence="3" id="KW-0378">Hydrolase</keyword>
<keyword evidence="5" id="KW-0472">Membrane</keyword>
<dbReference type="PANTHER" id="PTHR12383:SF16">
    <property type="entry name" value="MITOCHONDRIAL INNER MEMBRANE PROTEASE SUBUNIT 1"/>
    <property type="match status" value="1"/>
</dbReference>
<evidence type="ECO:0000256" key="6">
    <source>
        <dbReference type="ARBA" id="ARBA00038445"/>
    </source>
</evidence>
<evidence type="ECO:0000313" key="10">
    <source>
        <dbReference type="EMBL" id="KAG6642204.1"/>
    </source>
</evidence>
<gene>
    <name evidence="10" type="ORF">CIPAW_09G126900</name>
</gene>
<dbReference type="FunFam" id="2.10.109.10:FF:000014">
    <property type="entry name" value="Inner membrane protease subunit 1"/>
    <property type="match status" value="1"/>
</dbReference>
<dbReference type="AlphaFoldDB" id="A0A8T1PK79"/>
<dbReference type="GO" id="GO:0042720">
    <property type="term" value="C:mitochondrial inner membrane peptidase complex"/>
    <property type="evidence" value="ECO:0007669"/>
    <property type="project" value="TreeGrafter"/>
</dbReference>
<dbReference type="GO" id="GO:0006465">
    <property type="term" value="P:signal peptide processing"/>
    <property type="evidence" value="ECO:0007669"/>
    <property type="project" value="InterPro"/>
</dbReference>
<dbReference type="GO" id="GO:0006627">
    <property type="term" value="P:protein processing involved in protein targeting to mitochondrion"/>
    <property type="evidence" value="ECO:0007669"/>
    <property type="project" value="TreeGrafter"/>
</dbReference>
<feature type="domain" description="Peptidase S26" evidence="9">
    <location>
        <begin position="16"/>
        <end position="99"/>
    </location>
</feature>
<evidence type="ECO:0000313" key="11">
    <source>
        <dbReference type="Proteomes" id="UP000811609"/>
    </source>
</evidence>
<reference evidence="10" key="1">
    <citation type="submission" date="2020-12" db="EMBL/GenBank/DDBJ databases">
        <title>WGS assembly of Carya illinoinensis cv. Pawnee.</title>
        <authorList>
            <person name="Platts A."/>
            <person name="Shu S."/>
            <person name="Wright S."/>
            <person name="Barry K."/>
            <person name="Edger P."/>
            <person name="Pires J.C."/>
            <person name="Schmutz J."/>
        </authorList>
    </citation>
    <scope>NUCLEOTIDE SEQUENCE</scope>
    <source>
        <tissue evidence="10">Leaf</tissue>
    </source>
</reference>
<protein>
    <recommendedName>
        <fullName evidence="9">Peptidase S26 domain-containing protein</fullName>
    </recommendedName>
</protein>
<dbReference type="GO" id="GO:0004252">
    <property type="term" value="F:serine-type endopeptidase activity"/>
    <property type="evidence" value="ECO:0007669"/>
    <property type="project" value="InterPro"/>
</dbReference>
<comment type="subunit">
    <text evidence="8">Heterodimer of 2 subunits, IMP1A/B and IMP12.</text>
</comment>
<sequence length="165" mass="18446">MWHYRSIVREAWHRTMAVANFLCGLHVTNTYLCTAALAYGPSMLPTFNLTGDLFLAERLSTRFDKVRPGDVVLVRSPENPRKLIVKRLLGMEGDSVTYAVDPKNSSRCNTVVVPKGHVWIEGDNIYASRDSRQFGPVPYGLLEGKAFCKILEAEAHVMTSGTFVL</sequence>
<evidence type="ECO:0000256" key="1">
    <source>
        <dbReference type="ARBA" id="ARBA00004273"/>
    </source>
</evidence>
<keyword evidence="11" id="KW-1185">Reference proteome</keyword>
<keyword evidence="2" id="KW-0999">Mitochondrion inner membrane</keyword>
<comment type="subcellular location">
    <subcellularLocation>
        <location evidence="1">Mitochondrion inner membrane</location>
    </subcellularLocation>
</comment>
<dbReference type="EMBL" id="CM031817">
    <property type="protein sequence ID" value="KAG6642204.1"/>
    <property type="molecule type" value="Genomic_DNA"/>
</dbReference>
<comment type="function">
    <text evidence="7">Catalyzes the removal of transit peptides required for the targeting of proteins from the mitochondrial matrix, across the inner membrane, into the inter-membrane space.</text>
</comment>
<keyword evidence="4" id="KW-0496">Mitochondrion</keyword>
<evidence type="ECO:0000256" key="4">
    <source>
        <dbReference type="ARBA" id="ARBA00023128"/>
    </source>
</evidence>
<dbReference type="CDD" id="cd06530">
    <property type="entry name" value="S26_SPase_I"/>
    <property type="match status" value="1"/>
</dbReference>
<accession>A0A8T1PK79</accession>
<dbReference type="Proteomes" id="UP000811609">
    <property type="component" value="Chromosome 9"/>
</dbReference>
<comment type="caution">
    <text evidence="10">The sequence shown here is derived from an EMBL/GenBank/DDBJ whole genome shotgun (WGS) entry which is preliminary data.</text>
</comment>
<dbReference type="InterPro" id="IPR019533">
    <property type="entry name" value="Peptidase_S26"/>
</dbReference>
<evidence type="ECO:0000256" key="7">
    <source>
        <dbReference type="ARBA" id="ARBA00054895"/>
    </source>
</evidence>
<name>A0A8T1PK79_CARIL</name>
<proteinExistence type="inferred from homology"/>
<dbReference type="Pfam" id="PF10502">
    <property type="entry name" value="Peptidase_S26"/>
    <property type="match status" value="2"/>
</dbReference>
<comment type="similarity">
    <text evidence="6">Belongs to the peptidase S26 family. IMP1 subfamily.</text>
</comment>